<sequence length="147" mass="16193">MVAERKPAAVTTSAARPSVSMNLATSPLSGFPATDTRHDEFRKSELDRVFDLLLQVLFQLLRLVHGQSDVRGRCMETVVGESLLQIFGGNSVIPASSTFLYPISAICLMVQGSLFPARSRGIQLNAQLRFTHLFIHQSIVRVSSLHL</sequence>
<evidence type="ECO:0000313" key="1">
    <source>
        <dbReference type="EMBL" id="RIE05411.1"/>
    </source>
</evidence>
<reference evidence="1 2" key="1">
    <citation type="submission" date="2018-09" db="EMBL/GenBank/DDBJ databases">
        <title>Cohnella cavernae sp. nov., isolated from a karst cave.</title>
        <authorList>
            <person name="Zhu H."/>
        </authorList>
    </citation>
    <scope>NUCLEOTIDE SEQUENCE [LARGE SCALE GENOMIC DNA]</scope>
    <source>
        <strain evidence="1 2">K2E09-144</strain>
    </source>
</reference>
<organism evidence="1 2">
    <name type="scientific">Cohnella faecalis</name>
    <dbReference type="NCBI Taxonomy" id="2315694"/>
    <lineage>
        <taxon>Bacteria</taxon>
        <taxon>Bacillati</taxon>
        <taxon>Bacillota</taxon>
        <taxon>Bacilli</taxon>
        <taxon>Bacillales</taxon>
        <taxon>Paenibacillaceae</taxon>
        <taxon>Cohnella</taxon>
    </lineage>
</organism>
<proteinExistence type="predicted"/>
<evidence type="ECO:0000313" key="2">
    <source>
        <dbReference type="Proteomes" id="UP000266340"/>
    </source>
</evidence>
<keyword evidence="2" id="KW-1185">Reference proteome</keyword>
<dbReference type="EMBL" id="QXJM01000006">
    <property type="protein sequence ID" value="RIE05411.1"/>
    <property type="molecule type" value="Genomic_DNA"/>
</dbReference>
<gene>
    <name evidence="1" type="ORF">D3H35_00550</name>
</gene>
<protein>
    <submittedName>
        <fullName evidence="1">Uncharacterized protein</fullName>
    </submittedName>
</protein>
<dbReference type="Proteomes" id="UP000266340">
    <property type="component" value="Unassembled WGS sequence"/>
</dbReference>
<comment type="caution">
    <text evidence="1">The sequence shown here is derived from an EMBL/GenBank/DDBJ whole genome shotgun (WGS) entry which is preliminary data.</text>
</comment>
<accession>A0A398D1N8</accession>
<name>A0A398D1N8_9BACL</name>
<dbReference type="AlphaFoldDB" id="A0A398D1N8"/>